<dbReference type="EMBL" id="CADCVB010000156">
    <property type="protein sequence ID" value="CAA9440363.1"/>
    <property type="molecule type" value="Genomic_DNA"/>
</dbReference>
<accession>A0A6J4QFJ0</accession>
<evidence type="ECO:0000313" key="2">
    <source>
        <dbReference type="EMBL" id="CAA9440363.1"/>
    </source>
</evidence>
<protein>
    <submittedName>
        <fullName evidence="2">Uncharacterized protein</fullName>
    </submittedName>
</protein>
<evidence type="ECO:0000256" key="1">
    <source>
        <dbReference type="SAM" id="MobiDB-lite"/>
    </source>
</evidence>
<name>A0A6J4QFJ0_9ACTN</name>
<sequence length="77" mass="8221">AHRCETAFAESLGAWRPRGRGDVPHHPQFPPYDAGGFAGRPQVSGALHGGAIPGQRRRAARSVDPDGRRVAPGCQRL</sequence>
<feature type="region of interest" description="Disordered" evidence="1">
    <location>
        <begin position="15"/>
        <end position="77"/>
    </location>
</feature>
<reference evidence="2" key="1">
    <citation type="submission" date="2020-02" db="EMBL/GenBank/DDBJ databases">
        <authorList>
            <person name="Meier V. D."/>
        </authorList>
    </citation>
    <scope>NUCLEOTIDE SEQUENCE</scope>
    <source>
        <strain evidence="2">AVDCRST_MAG78</strain>
    </source>
</reference>
<dbReference type="AlphaFoldDB" id="A0A6J4QFJ0"/>
<feature type="non-terminal residue" evidence="2">
    <location>
        <position position="77"/>
    </location>
</feature>
<gene>
    <name evidence="2" type="ORF">AVDCRST_MAG78-2374</name>
</gene>
<proteinExistence type="predicted"/>
<feature type="non-terminal residue" evidence="2">
    <location>
        <position position="1"/>
    </location>
</feature>
<organism evidence="2">
    <name type="scientific">uncultured Rubrobacteraceae bacterium</name>
    <dbReference type="NCBI Taxonomy" id="349277"/>
    <lineage>
        <taxon>Bacteria</taxon>
        <taxon>Bacillati</taxon>
        <taxon>Actinomycetota</taxon>
        <taxon>Rubrobacteria</taxon>
        <taxon>Rubrobacterales</taxon>
        <taxon>Rubrobacteraceae</taxon>
        <taxon>environmental samples</taxon>
    </lineage>
</organism>